<keyword evidence="3" id="KW-1185">Reference proteome</keyword>
<sequence length="575" mass="65315">MSQQMDMKMNFYRNLSPSVYETPARDKERSLMFTDEEYSNQIQMIKGIKQTVRKIGACESLFSYKLDVATVNGRDRLILHANDDSDSYTVYVPTSEMFDTIHEHHLATGHGVPRIPELYHVLNTNFANITEGAVGLYLKLCVTCSKRKYVDSKTTDPWSKFTCEDLAPKKSRGILDIIDMRNEKSKKYQYIMCYTVSSTNFVFLKPLKTTCEKEVASRLIDAFAVFGTPIILNSTVDSIEFNDRLINTLYEKWPDAKVVRGRPTEHITETVMKQKLKLHKLMQMWMWETHSNSSEWPNSLNWVQFRMNSNPDMSSMEFTPFEMMFGQSPFLGLSSAKIDNQNSSNYHYEEDISDILKYYAGGSTNIRNKEYSVKPNPLPADNDSGDQNSTVPSKILAANPVPIFKRPMDPVVARRSKKSDGEIATGTRVLISALQKCVLKLNPGTLLTTIVIECRGNLYMLGTEKGLINFKFHRKHLTPCNIDTSICVKRSKIISLHDAFGAKACPKGTRVAKCETAECICQMIERSCNYKSHESDKEKEGKTTVLEGRSKLSESKKEPTNTVKTNFGGGIKDKY</sequence>
<dbReference type="GO" id="GO:0003676">
    <property type="term" value="F:nucleic acid binding"/>
    <property type="evidence" value="ECO:0007669"/>
    <property type="project" value="InterPro"/>
</dbReference>
<protein>
    <submittedName>
        <fullName evidence="2">Ribonuclease H-like domain</fullName>
    </submittedName>
</protein>
<dbReference type="AlphaFoldDB" id="A0A5E4M6Q8"/>
<dbReference type="OrthoDB" id="2499658at2759"/>
<evidence type="ECO:0000313" key="2">
    <source>
        <dbReference type="EMBL" id="VVC26117.1"/>
    </source>
</evidence>
<feature type="region of interest" description="Disordered" evidence="1">
    <location>
        <begin position="534"/>
        <end position="575"/>
    </location>
</feature>
<reference evidence="2 3" key="1">
    <citation type="submission" date="2019-08" db="EMBL/GenBank/DDBJ databases">
        <authorList>
            <person name="Alioto T."/>
            <person name="Alioto T."/>
            <person name="Gomez Garrido J."/>
        </authorList>
    </citation>
    <scope>NUCLEOTIDE SEQUENCE [LARGE SCALE GENOMIC DNA]</scope>
</reference>
<gene>
    <name evidence="2" type="ORF">CINCED_3A020520</name>
</gene>
<accession>A0A5E4M6Q8</accession>
<evidence type="ECO:0000313" key="3">
    <source>
        <dbReference type="Proteomes" id="UP000325440"/>
    </source>
</evidence>
<dbReference type="Gene3D" id="3.30.420.10">
    <property type="entry name" value="Ribonuclease H-like superfamily/Ribonuclease H"/>
    <property type="match status" value="1"/>
</dbReference>
<dbReference type="EMBL" id="CABPRJ010000025">
    <property type="protein sequence ID" value="VVC26117.1"/>
    <property type="molecule type" value="Genomic_DNA"/>
</dbReference>
<dbReference type="InterPro" id="IPR036397">
    <property type="entry name" value="RNaseH_sf"/>
</dbReference>
<feature type="compositionally biased region" description="Basic and acidic residues" evidence="1">
    <location>
        <begin position="534"/>
        <end position="559"/>
    </location>
</feature>
<evidence type="ECO:0000256" key="1">
    <source>
        <dbReference type="SAM" id="MobiDB-lite"/>
    </source>
</evidence>
<dbReference type="Proteomes" id="UP000325440">
    <property type="component" value="Unassembled WGS sequence"/>
</dbReference>
<organism evidence="2 3">
    <name type="scientific">Cinara cedri</name>
    <dbReference type="NCBI Taxonomy" id="506608"/>
    <lineage>
        <taxon>Eukaryota</taxon>
        <taxon>Metazoa</taxon>
        <taxon>Ecdysozoa</taxon>
        <taxon>Arthropoda</taxon>
        <taxon>Hexapoda</taxon>
        <taxon>Insecta</taxon>
        <taxon>Pterygota</taxon>
        <taxon>Neoptera</taxon>
        <taxon>Paraneoptera</taxon>
        <taxon>Hemiptera</taxon>
        <taxon>Sternorrhyncha</taxon>
        <taxon>Aphidomorpha</taxon>
        <taxon>Aphidoidea</taxon>
        <taxon>Aphididae</taxon>
        <taxon>Lachninae</taxon>
        <taxon>Cinara</taxon>
    </lineage>
</organism>
<proteinExistence type="predicted"/>
<name>A0A5E4M6Q8_9HEMI</name>